<dbReference type="Gene3D" id="3.90.176.10">
    <property type="entry name" value="Toxin ADP-ribosyltransferase, Chain A, domain 1"/>
    <property type="match status" value="1"/>
</dbReference>
<dbReference type="HOGENOM" id="CLU_090488_0_0_1"/>
<dbReference type="KEGG" id="ehx:EMIHUDRAFT_437936"/>
<name>A0A0D3IGB0_EMIH1</name>
<dbReference type="KEGG" id="ehx:EMIHUDRAFT_435805"/>
<dbReference type="Proteomes" id="UP000013827">
    <property type="component" value="Unassembled WGS sequence"/>
</dbReference>
<protein>
    <recommendedName>
        <fullName evidence="3">Mono(ADP-ribosyl)transferase</fullName>
    </recommendedName>
</protein>
<dbReference type="RefSeq" id="XP_005773483.1">
    <property type="nucleotide sequence ID" value="XM_005773426.1"/>
</dbReference>
<organism evidence="1 2">
    <name type="scientific">Emiliania huxleyi (strain CCMP1516)</name>
    <dbReference type="NCBI Taxonomy" id="280463"/>
    <lineage>
        <taxon>Eukaryota</taxon>
        <taxon>Haptista</taxon>
        <taxon>Haptophyta</taxon>
        <taxon>Prymnesiophyceae</taxon>
        <taxon>Isochrysidales</taxon>
        <taxon>Noelaerhabdaceae</taxon>
        <taxon>Emiliania</taxon>
    </lineage>
</organism>
<dbReference type="PROSITE" id="PS51996">
    <property type="entry name" value="TR_MART"/>
    <property type="match status" value="1"/>
</dbReference>
<dbReference type="AlphaFoldDB" id="A0A0D3IGB0"/>
<evidence type="ECO:0000313" key="2">
    <source>
        <dbReference type="Proteomes" id="UP000013827"/>
    </source>
</evidence>
<dbReference type="RefSeq" id="XP_005762724.1">
    <property type="nucleotide sequence ID" value="XM_005762667.1"/>
</dbReference>
<dbReference type="EnsemblProtists" id="EOD10295">
    <property type="protein sequence ID" value="EOD10295"/>
    <property type="gene ID" value="EMIHUDRAFT_437936"/>
</dbReference>
<dbReference type="GeneID" id="17256337"/>
<dbReference type="PaxDb" id="2903-EOD10295"/>
<keyword evidence="2" id="KW-1185">Reference proteome</keyword>
<dbReference type="EnsemblProtists" id="EOD21054">
    <property type="protein sequence ID" value="EOD21054"/>
    <property type="gene ID" value="EMIHUDRAFT_435805"/>
</dbReference>
<proteinExistence type="predicted"/>
<reference evidence="1" key="2">
    <citation type="submission" date="2024-10" db="UniProtKB">
        <authorList>
            <consortium name="EnsemblProtists"/>
        </authorList>
    </citation>
    <scope>IDENTIFICATION</scope>
</reference>
<accession>A0A0D3IGB0</accession>
<dbReference type="GeneID" id="17266601"/>
<reference evidence="2" key="1">
    <citation type="journal article" date="2013" name="Nature">
        <title>Pan genome of the phytoplankton Emiliania underpins its global distribution.</title>
        <authorList>
            <person name="Read B.A."/>
            <person name="Kegel J."/>
            <person name="Klute M.J."/>
            <person name="Kuo A."/>
            <person name="Lefebvre S.C."/>
            <person name="Maumus F."/>
            <person name="Mayer C."/>
            <person name="Miller J."/>
            <person name="Monier A."/>
            <person name="Salamov A."/>
            <person name="Young J."/>
            <person name="Aguilar M."/>
            <person name="Claverie J.M."/>
            <person name="Frickenhaus S."/>
            <person name="Gonzalez K."/>
            <person name="Herman E.K."/>
            <person name="Lin Y.C."/>
            <person name="Napier J."/>
            <person name="Ogata H."/>
            <person name="Sarno A.F."/>
            <person name="Shmutz J."/>
            <person name="Schroeder D."/>
            <person name="de Vargas C."/>
            <person name="Verret F."/>
            <person name="von Dassow P."/>
            <person name="Valentin K."/>
            <person name="Van de Peer Y."/>
            <person name="Wheeler G."/>
            <person name="Dacks J.B."/>
            <person name="Delwiche C.F."/>
            <person name="Dyhrman S.T."/>
            <person name="Glockner G."/>
            <person name="John U."/>
            <person name="Richards T."/>
            <person name="Worden A.Z."/>
            <person name="Zhang X."/>
            <person name="Grigoriev I.V."/>
            <person name="Allen A.E."/>
            <person name="Bidle K."/>
            <person name="Borodovsky M."/>
            <person name="Bowler C."/>
            <person name="Brownlee C."/>
            <person name="Cock J.M."/>
            <person name="Elias M."/>
            <person name="Gladyshev V.N."/>
            <person name="Groth M."/>
            <person name="Guda C."/>
            <person name="Hadaegh A."/>
            <person name="Iglesias-Rodriguez M.D."/>
            <person name="Jenkins J."/>
            <person name="Jones B.M."/>
            <person name="Lawson T."/>
            <person name="Leese F."/>
            <person name="Lindquist E."/>
            <person name="Lobanov A."/>
            <person name="Lomsadze A."/>
            <person name="Malik S.B."/>
            <person name="Marsh M.E."/>
            <person name="Mackinder L."/>
            <person name="Mock T."/>
            <person name="Mueller-Roeber B."/>
            <person name="Pagarete A."/>
            <person name="Parker M."/>
            <person name="Probert I."/>
            <person name="Quesneville H."/>
            <person name="Raines C."/>
            <person name="Rensing S.A."/>
            <person name="Riano-Pachon D.M."/>
            <person name="Richier S."/>
            <person name="Rokitta S."/>
            <person name="Shiraiwa Y."/>
            <person name="Soanes D.M."/>
            <person name="van der Giezen M."/>
            <person name="Wahlund T.M."/>
            <person name="Williams B."/>
            <person name="Wilson W."/>
            <person name="Wolfe G."/>
            <person name="Wurch L.L."/>
        </authorList>
    </citation>
    <scope>NUCLEOTIDE SEQUENCE</scope>
</reference>
<evidence type="ECO:0000313" key="1">
    <source>
        <dbReference type="EnsemblProtists" id="EOD10295"/>
    </source>
</evidence>
<evidence type="ECO:0008006" key="3">
    <source>
        <dbReference type="Google" id="ProtNLM"/>
    </source>
</evidence>
<sequence>MGVPEETVYGGLADGFASMVREVEAHGTEEDRYCLKYVLHAATGSCERQWPNGVLDGGRESGLRLADFASHASARLAGLTAAQVAALRFYTTAGYRSLNLPLRSPNGICHQGYPFPVTMTLIAEALKRLRAVDAGTRAQVDLWRGMRNVVASEAFLACGGTEVAPMSTTTDLAVAMRYSCGHGAATTSALLLKIATSSFMDRGADLAFLSCFPNESEVCYPPLTFLLPTGRSEQLQASGVRFTVIEVTPRLS</sequence>
<dbReference type="SUPFAM" id="SSF56399">
    <property type="entry name" value="ADP-ribosylation"/>
    <property type="match status" value="1"/>
</dbReference>